<organism evidence="2 3">
    <name type="scientific">Extremus antarcticus</name>
    <dbReference type="NCBI Taxonomy" id="702011"/>
    <lineage>
        <taxon>Eukaryota</taxon>
        <taxon>Fungi</taxon>
        <taxon>Dikarya</taxon>
        <taxon>Ascomycota</taxon>
        <taxon>Pezizomycotina</taxon>
        <taxon>Dothideomycetes</taxon>
        <taxon>Dothideomycetidae</taxon>
        <taxon>Mycosphaerellales</taxon>
        <taxon>Extremaceae</taxon>
        <taxon>Extremus</taxon>
    </lineage>
</organism>
<reference evidence="2" key="1">
    <citation type="submission" date="2023-04" db="EMBL/GenBank/DDBJ databases">
        <title>Black Yeasts Isolated from many extreme environments.</title>
        <authorList>
            <person name="Coleine C."/>
            <person name="Stajich J.E."/>
            <person name="Selbmann L."/>
        </authorList>
    </citation>
    <scope>NUCLEOTIDE SEQUENCE</scope>
    <source>
        <strain evidence="2">CCFEE 5312</strain>
    </source>
</reference>
<proteinExistence type="predicted"/>
<dbReference type="EMBL" id="JAWDJX010000137">
    <property type="protein sequence ID" value="KAK3045900.1"/>
    <property type="molecule type" value="Genomic_DNA"/>
</dbReference>
<dbReference type="AlphaFoldDB" id="A0AAJ0G969"/>
<accession>A0AAJ0G969</accession>
<evidence type="ECO:0000313" key="3">
    <source>
        <dbReference type="Proteomes" id="UP001271007"/>
    </source>
</evidence>
<name>A0AAJ0G969_9PEZI</name>
<evidence type="ECO:0000256" key="1">
    <source>
        <dbReference type="SAM" id="MobiDB-lite"/>
    </source>
</evidence>
<keyword evidence="3" id="KW-1185">Reference proteome</keyword>
<comment type="caution">
    <text evidence="2">The sequence shown here is derived from an EMBL/GenBank/DDBJ whole genome shotgun (WGS) entry which is preliminary data.</text>
</comment>
<feature type="region of interest" description="Disordered" evidence="1">
    <location>
        <begin position="34"/>
        <end position="67"/>
    </location>
</feature>
<protein>
    <submittedName>
        <fullName evidence="2">Uncharacterized protein</fullName>
    </submittedName>
</protein>
<gene>
    <name evidence="2" type="ORF">LTR09_012578</name>
</gene>
<evidence type="ECO:0000313" key="2">
    <source>
        <dbReference type="EMBL" id="KAK3045900.1"/>
    </source>
</evidence>
<sequence length="67" mass="7239">MGWSGLLPASDASRRLLVNAYNTVAPAFSNLDRLADPRTGGWSKLPTRLEDPAAGPDNTTADLRIMR</sequence>
<dbReference type="Proteomes" id="UP001271007">
    <property type="component" value="Unassembled WGS sequence"/>
</dbReference>